<sequence>MDSRSFVDRTPNQKADRKALTKASKALFKGKIKSEELGIIRKAYAHTISITDIIRGQTSEGGEKSLLQIEGLVFMYQPEVSSFVNEGVEISIVSEEIPGEIEPLCSFLFRASDYVKSVLSLQWTLRTREFSNPDKNPLYITYRTLNNVHNVSLGRVIGGVIGHWKENKDGARTHKFTTPSGYTKVYPGEYALDISHMKYYHAGGSYIVQSSSDLRNFVKFKQAMSQYIGDHDNDVYFDILSRSPLVIREAIQRIMDEKPKPDDYYHIMTYVKPMRSNVHVPSIGYRDLISFTKEEVSSLTYFNTGDEIEEPQHLETKVSSKAAVPAF</sequence>
<proteinExistence type="predicted"/>
<name>Q6E0X5_9RHAB</name>
<dbReference type="Proteomes" id="UP000125071">
    <property type="component" value="Segment"/>
</dbReference>
<dbReference type="RefSeq" id="YP_052846.1">
    <property type="nucleotide sequence ID" value="NC_005974.1"/>
</dbReference>
<organism evidence="1 2">
    <name type="scientific">Maize fine streak virus</name>
    <dbReference type="NCBI Taxonomy" id="209854"/>
    <lineage>
        <taxon>Viruses</taxon>
        <taxon>Riboviria</taxon>
        <taxon>Orthornavirae</taxon>
        <taxon>Negarnaviricota</taxon>
        <taxon>Haploviricotina</taxon>
        <taxon>Monjiviricetes</taxon>
        <taxon>Mononegavirales</taxon>
        <taxon>Rhabdoviridae</taxon>
        <taxon>Betarhabdovirinae</taxon>
        <taxon>Gammanucleorhabdovirus</taxon>
        <taxon>Gammanucleorhabdovirus maydis</taxon>
    </lineage>
</organism>
<dbReference type="GeneID" id="2886023"/>
<accession>Q6E0X5</accession>
<dbReference type="EMBL" id="AY618417">
    <property type="protein sequence ID" value="AAT66747.1"/>
    <property type="molecule type" value="Genomic_RNA"/>
</dbReference>
<reference evidence="1 2" key="1">
    <citation type="journal article" date="2005" name="J. Virol.">
        <title>Complete genome sequence and in planta subcellular localization of maize fine streak virus proteins.</title>
        <authorList>
            <person name="Tsai C.W."/>
            <person name="Redinbaugh M.G."/>
            <person name="Willie K.J."/>
            <person name="Reed S."/>
            <person name="Goodin M."/>
            <person name="Hogenhout S.A."/>
        </authorList>
    </citation>
    <scope>NUCLEOTIDE SEQUENCE [LARGE SCALE GENOMIC DNA]</scope>
</reference>
<evidence type="ECO:0000313" key="1">
    <source>
        <dbReference type="EMBL" id="AAT66747.1"/>
    </source>
</evidence>
<gene>
    <name evidence="1" type="primary">4</name>
</gene>
<keyword evidence="2" id="KW-1185">Reference proteome</keyword>
<dbReference type="KEGG" id="vg:2886023"/>
<protein>
    <submittedName>
        <fullName evidence="1">4 protein</fullName>
    </submittedName>
</protein>
<evidence type="ECO:0000313" key="2">
    <source>
        <dbReference type="Proteomes" id="UP000125071"/>
    </source>
</evidence>